<dbReference type="PANTHER" id="PTHR11616:SF321">
    <property type="entry name" value="SODIUM-DEPENDENT NUTRIENT AMINO ACID TRANSPORTER 1-RELATED"/>
    <property type="match status" value="1"/>
</dbReference>
<evidence type="ECO:0000256" key="6">
    <source>
        <dbReference type="ARBA" id="ARBA00022970"/>
    </source>
</evidence>
<feature type="disulfide bond" evidence="15">
    <location>
        <begin position="183"/>
        <end position="191"/>
    </location>
</feature>
<evidence type="ECO:0000256" key="4">
    <source>
        <dbReference type="ARBA" id="ARBA00022692"/>
    </source>
</evidence>
<comment type="caution">
    <text evidence="19">The sequence shown here is derived from an EMBL/GenBank/DDBJ whole genome shotgun (WGS) entry which is preliminary data.</text>
</comment>
<feature type="transmembrane region" description="Helical" evidence="18">
    <location>
        <begin position="270"/>
        <end position="297"/>
    </location>
</feature>
<dbReference type="PRINTS" id="PR00176">
    <property type="entry name" value="NANEUSMPORT"/>
</dbReference>
<keyword evidence="14" id="KW-0479">Metal-binding</keyword>
<evidence type="ECO:0000256" key="12">
    <source>
        <dbReference type="ARBA" id="ARBA00023201"/>
    </source>
</evidence>
<evidence type="ECO:0000256" key="16">
    <source>
        <dbReference type="RuleBase" id="RU003732"/>
    </source>
</evidence>
<dbReference type="PROSITE" id="PS00610">
    <property type="entry name" value="NA_NEUROTRAN_SYMP_1"/>
    <property type="match status" value="1"/>
</dbReference>
<keyword evidence="4 16" id="KW-0812">Transmembrane</keyword>
<dbReference type="GO" id="GO:0005283">
    <property type="term" value="F:amino acid:sodium symporter activity"/>
    <property type="evidence" value="ECO:0007669"/>
    <property type="project" value="TreeGrafter"/>
</dbReference>
<dbReference type="Pfam" id="PF00209">
    <property type="entry name" value="SNF"/>
    <property type="match status" value="1"/>
</dbReference>
<feature type="transmembrane region" description="Helical" evidence="18">
    <location>
        <begin position="237"/>
        <end position="258"/>
    </location>
</feature>
<keyword evidence="9" id="KW-0406">Ion transport</keyword>
<feature type="binding site" evidence="14">
    <location>
        <position position="81"/>
    </location>
    <ligand>
        <name>Na(+)</name>
        <dbReference type="ChEBI" id="CHEBI:29101"/>
        <label>1</label>
    </ligand>
</feature>
<evidence type="ECO:0000256" key="5">
    <source>
        <dbReference type="ARBA" id="ARBA00022847"/>
    </source>
</evidence>
<evidence type="ECO:0000256" key="3">
    <source>
        <dbReference type="ARBA" id="ARBA00022448"/>
    </source>
</evidence>
<feature type="binding site" evidence="14">
    <location>
        <position position="320"/>
    </location>
    <ligand>
        <name>Na(+)</name>
        <dbReference type="ChEBI" id="CHEBI:29101"/>
        <label>2</label>
    </ligand>
</feature>
<evidence type="ECO:0000256" key="1">
    <source>
        <dbReference type="ARBA" id="ARBA00004141"/>
    </source>
</evidence>
<feature type="transmembrane region" description="Helical" evidence="18">
    <location>
        <begin position="518"/>
        <end position="538"/>
    </location>
</feature>
<evidence type="ECO:0000256" key="10">
    <source>
        <dbReference type="ARBA" id="ARBA00023136"/>
    </source>
</evidence>
<keyword evidence="3 16" id="KW-0813">Transport</keyword>
<feature type="transmembrane region" description="Helical" evidence="18">
    <location>
        <begin position="309"/>
        <end position="329"/>
    </location>
</feature>
<feature type="transmembrane region" description="Helical" evidence="18">
    <location>
        <begin position="410"/>
        <end position="435"/>
    </location>
</feature>
<comment type="similarity">
    <text evidence="2 16">Belongs to the sodium:neurotransmitter symporter (SNF) (TC 2.A.22) family.</text>
</comment>
<dbReference type="GO" id="GO:0015179">
    <property type="term" value="F:L-amino acid transmembrane transporter activity"/>
    <property type="evidence" value="ECO:0007669"/>
    <property type="project" value="TreeGrafter"/>
</dbReference>
<dbReference type="InterPro" id="IPR037272">
    <property type="entry name" value="SNS_sf"/>
</dbReference>
<evidence type="ECO:0000256" key="8">
    <source>
        <dbReference type="ARBA" id="ARBA00023053"/>
    </source>
</evidence>
<evidence type="ECO:0000313" key="19">
    <source>
        <dbReference type="EMBL" id="KAK4295645.1"/>
    </source>
</evidence>
<feature type="transmembrane region" description="Helical" evidence="18">
    <location>
        <begin position="477"/>
        <end position="498"/>
    </location>
</feature>
<keyword evidence="7 18" id="KW-1133">Transmembrane helix</keyword>
<keyword evidence="20" id="KW-1185">Reference proteome</keyword>
<dbReference type="EMBL" id="JAWZYT010004031">
    <property type="protein sequence ID" value="KAK4295645.1"/>
    <property type="molecule type" value="Genomic_DNA"/>
</dbReference>
<protein>
    <recommendedName>
        <fullName evidence="16">Transporter</fullName>
    </recommendedName>
</protein>
<evidence type="ECO:0000256" key="18">
    <source>
        <dbReference type="SAM" id="Phobius"/>
    </source>
</evidence>
<evidence type="ECO:0000313" key="20">
    <source>
        <dbReference type="Proteomes" id="UP001292094"/>
    </source>
</evidence>
<evidence type="ECO:0000256" key="7">
    <source>
        <dbReference type="ARBA" id="ARBA00022989"/>
    </source>
</evidence>
<dbReference type="GO" id="GO:0005886">
    <property type="term" value="C:plasma membrane"/>
    <property type="evidence" value="ECO:0007669"/>
    <property type="project" value="TreeGrafter"/>
</dbReference>
<name>A0AAE1NUZ6_9EUCA</name>
<dbReference type="PROSITE" id="PS50267">
    <property type="entry name" value="NA_NEUROTRAN_SYMP_3"/>
    <property type="match status" value="1"/>
</dbReference>
<sequence>MPPTPGVGGPMDNKGTVNAAFDGLELEETLGKTVQPHTTQERQDIDHPQSPNHDQSRPERPEREQWANKREFLLTCVSMAVGVGNVWRFPFVALENGGGAFLIPYILVLIFIGKPLYYLEFCIGQFSSFGPVKVWQLSPAFKGVGCGQAFCTWIVATYYVSLMAMCVYYLFASFSSILPWSSCGPWASPYCVDINSNSTLILNDTAQAITSSEEYFMNQVLKIDPEGFKNGLGYPDWHMAACLLTSWILIFVVQAWGVKSSGKAAYFTAFFPYIVLFTILIRGATLPGALKGVLFFITPRWEKLLDPGVWYAAVDQAFFSLSIGFGVVVMLSSYNGFRNNVYIDATIISLADTLTSLLAGFTTFAILGNLAEELGVEVQNVVKGGGTALAFVSFPDALARFRVAPQVFSVLFFLMMFTLGLGSAIPYTGVIITAICDQFPRLIKWQVTLGVCISGMLVGVLYTIPQGQYILTLLNHYAGGVPIFALMIFELVGVVWVYGLPRLLKDIEFMLHRKTGMYWKVCWGVFNPLFLIIVFIYSQATASPLKYGSYVFDDVATGIGIGIATMAILMVPLMFLIQLYQTHISNDSPSIINSLGKVFRPAYDWGPKDSILNQEYHLFLLSKENGLGKCT</sequence>
<feature type="transmembrane region" description="Helical" evidence="18">
    <location>
        <begin position="558"/>
        <end position="580"/>
    </location>
</feature>
<feature type="transmembrane region" description="Helical" evidence="18">
    <location>
        <begin position="447"/>
        <end position="465"/>
    </location>
</feature>
<proteinExistence type="inferred from homology"/>
<feature type="binding site" evidence="14">
    <location>
        <position position="419"/>
    </location>
    <ligand>
        <name>Na(+)</name>
        <dbReference type="ChEBI" id="CHEBI:29101"/>
        <label>1</label>
    </ligand>
</feature>
<evidence type="ECO:0000256" key="15">
    <source>
        <dbReference type="PIRSR" id="PIRSR600175-2"/>
    </source>
</evidence>
<feature type="region of interest" description="Disordered" evidence="17">
    <location>
        <begin position="28"/>
        <end position="64"/>
    </location>
</feature>
<evidence type="ECO:0000256" key="9">
    <source>
        <dbReference type="ARBA" id="ARBA00023065"/>
    </source>
</evidence>
<keyword evidence="8 14" id="KW-0915">Sodium</keyword>
<feature type="binding site" evidence="14">
    <location>
        <position position="423"/>
    </location>
    <ligand>
        <name>Na(+)</name>
        <dbReference type="ChEBI" id="CHEBI:29101"/>
        <label>1</label>
    </ligand>
</feature>
<dbReference type="AlphaFoldDB" id="A0AAE1NUZ6"/>
<feature type="binding site" evidence="14">
    <location>
        <position position="85"/>
    </location>
    <ligand>
        <name>Na(+)</name>
        <dbReference type="ChEBI" id="CHEBI:29101"/>
        <label>1</label>
    </ligand>
</feature>
<feature type="transmembrane region" description="Helical" evidence="18">
    <location>
        <begin position="150"/>
        <end position="171"/>
    </location>
</feature>
<keyword evidence="5 16" id="KW-0769">Symport</keyword>
<accession>A0AAE1NUZ6</accession>
<dbReference type="CDD" id="cd10324">
    <property type="entry name" value="SLC6sbd"/>
    <property type="match status" value="1"/>
</dbReference>
<organism evidence="19 20">
    <name type="scientific">Petrolisthes manimaculis</name>
    <dbReference type="NCBI Taxonomy" id="1843537"/>
    <lineage>
        <taxon>Eukaryota</taxon>
        <taxon>Metazoa</taxon>
        <taxon>Ecdysozoa</taxon>
        <taxon>Arthropoda</taxon>
        <taxon>Crustacea</taxon>
        <taxon>Multicrustacea</taxon>
        <taxon>Malacostraca</taxon>
        <taxon>Eumalacostraca</taxon>
        <taxon>Eucarida</taxon>
        <taxon>Decapoda</taxon>
        <taxon>Pleocyemata</taxon>
        <taxon>Anomura</taxon>
        <taxon>Galatheoidea</taxon>
        <taxon>Porcellanidae</taxon>
        <taxon>Petrolisthes</taxon>
    </lineage>
</organism>
<evidence type="ECO:0000256" key="14">
    <source>
        <dbReference type="PIRSR" id="PIRSR600175-1"/>
    </source>
</evidence>
<dbReference type="GO" id="GO:0089718">
    <property type="term" value="P:amino acid import across plasma membrane"/>
    <property type="evidence" value="ECO:0007669"/>
    <property type="project" value="TreeGrafter"/>
</dbReference>
<keyword evidence="12" id="KW-0739">Sodium transport</keyword>
<dbReference type="Proteomes" id="UP001292094">
    <property type="component" value="Unassembled WGS sequence"/>
</dbReference>
<comment type="subcellular location">
    <subcellularLocation>
        <location evidence="1">Membrane</location>
        <topology evidence="1">Multi-pass membrane protein</topology>
    </subcellularLocation>
</comment>
<dbReference type="GO" id="GO:0046872">
    <property type="term" value="F:metal ion binding"/>
    <property type="evidence" value="ECO:0007669"/>
    <property type="project" value="UniProtKB-KW"/>
</dbReference>
<evidence type="ECO:0000256" key="17">
    <source>
        <dbReference type="SAM" id="MobiDB-lite"/>
    </source>
</evidence>
<feature type="binding site" evidence="14">
    <location>
        <position position="80"/>
    </location>
    <ligand>
        <name>Na(+)</name>
        <dbReference type="ChEBI" id="CHEBI:29101"/>
        <label>1</label>
    </ligand>
</feature>
<evidence type="ECO:0000256" key="13">
    <source>
        <dbReference type="ARBA" id="ARBA00037785"/>
    </source>
</evidence>
<evidence type="ECO:0000256" key="2">
    <source>
        <dbReference type="ARBA" id="ARBA00006459"/>
    </source>
</evidence>
<comment type="function">
    <text evidence="13">Unusual broad substrate spectrum amino acid:sodium cotransporter that promotes absorption of the D isomers of essential amino acids. Neutral amino acids are the preferred substrates, especially methionine and phenylalanine.</text>
</comment>
<keyword evidence="6" id="KW-0029">Amino-acid transport</keyword>
<gene>
    <name evidence="19" type="ORF">Pmani_031810</name>
</gene>
<dbReference type="PANTHER" id="PTHR11616">
    <property type="entry name" value="SODIUM/CHLORIDE DEPENDENT TRANSPORTER"/>
    <property type="match status" value="1"/>
</dbReference>
<keyword evidence="10 18" id="KW-0472">Membrane</keyword>
<keyword evidence="11" id="KW-0325">Glycoprotein</keyword>
<evidence type="ECO:0000256" key="11">
    <source>
        <dbReference type="ARBA" id="ARBA00023180"/>
    </source>
</evidence>
<reference evidence="19" key="1">
    <citation type="submission" date="2023-11" db="EMBL/GenBank/DDBJ databases">
        <title>Genome assemblies of two species of porcelain crab, Petrolisthes cinctipes and Petrolisthes manimaculis (Anomura: Porcellanidae).</title>
        <authorList>
            <person name="Angst P."/>
        </authorList>
    </citation>
    <scope>NUCLEOTIDE SEQUENCE</scope>
    <source>
        <strain evidence="19">PB745_02</strain>
        <tissue evidence="19">Gill</tissue>
    </source>
</reference>
<feature type="transmembrane region" description="Helical" evidence="18">
    <location>
        <begin position="101"/>
        <end position="119"/>
    </location>
</feature>
<feature type="transmembrane region" description="Helical" evidence="18">
    <location>
        <begin position="341"/>
        <end position="367"/>
    </location>
</feature>
<dbReference type="SUPFAM" id="SSF161070">
    <property type="entry name" value="SNF-like"/>
    <property type="match status" value="1"/>
</dbReference>
<dbReference type="InterPro" id="IPR000175">
    <property type="entry name" value="Na/ntran_symport"/>
</dbReference>
<feature type="compositionally biased region" description="Basic and acidic residues" evidence="17">
    <location>
        <begin position="54"/>
        <end position="64"/>
    </location>
</feature>
<keyword evidence="15" id="KW-1015">Disulfide bond</keyword>